<dbReference type="STRING" id="315749.Bcer98_0157"/>
<dbReference type="AlphaFoldDB" id="A7GK71"/>
<evidence type="ECO:0000256" key="1">
    <source>
        <dbReference type="ARBA" id="ARBA00010233"/>
    </source>
</evidence>
<feature type="domain" description="LD-carboxypeptidase N-terminal" evidence="4">
    <location>
        <begin position="13"/>
        <end position="130"/>
    </location>
</feature>
<dbReference type="GeneID" id="33895486"/>
<dbReference type="PANTHER" id="PTHR30237:SF5">
    <property type="entry name" value="CARBOXYPEPTIDASE VC_A0337-RELATED"/>
    <property type="match status" value="1"/>
</dbReference>
<gene>
    <name evidence="6" type="ordered locus">Bcer98_0157</name>
</gene>
<dbReference type="SUPFAM" id="SSF52317">
    <property type="entry name" value="Class I glutamine amidotransferase-like"/>
    <property type="match status" value="1"/>
</dbReference>
<dbReference type="EMBL" id="CP000764">
    <property type="protein sequence ID" value="ABS20529.1"/>
    <property type="molecule type" value="Genomic_DNA"/>
</dbReference>
<organism evidence="6 7">
    <name type="scientific">Bacillus cytotoxicus (strain DSM 22905 / CIP 110041 / 391-98 / NVH 391-98)</name>
    <dbReference type="NCBI Taxonomy" id="315749"/>
    <lineage>
        <taxon>Bacteria</taxon>
        <taxon>Bacillati</taxon>
        <taxon>Bacillota</taxon>
        <taxon>Bacilli</taxon>
        <taxon>Bacillales</taxon>
        <taxon>Bacillaceae</taxon>
        <taxon>Bacillus</taxon>
        <taxon>Bacillus cereus group</taxon>
    </lineage>
</organism>
<dbReference type="KEGG" id="bcy:Bcer98_0157"/>
<dbReference type="OrthoDB" id="9807329at2"/>
<dbReference type="CDD" id="cd07062">
    <property type="entry name" value="Peptidase_S66_mccF_like"/>
    <property type="match status" value="1"/>
</dbReference>
<evidence type="ECO:0000313" key="6">
    <source>
        <dbReference type="EMBL" id="ABS20529.1"/>
    </source>
</evidence>
<dbReference type="eggNOG" id="COG1619">
    <property type="taxonomic scope" value="Bacteria"/>
</dbReference>
<dbReference type="HOGENOM" id="CLU_034346_1_1_9"/>
<feature type="active site" description="Nucleophile" evidence="3">
    <location>
        <position position="110"/>
    </location>
</feature>
<dbReference type="Gene3D" id="3.50.30.60">
    <property type="entry name" value="LD-carboxypeptidase A C-terminal domain-like"/>
    <property type="match status" value="1"/>
</dbReference>
<dbReference type="InterPro" id="IPR040449">
    <property type="entry name" value="Peptidase_S66_N"/>
</dbReference>
<evidence type="ECO:0000259" key="5">
    <source>
        <dbReference type="Pfam" id="PF17676"/>
    </source>
</evidence>
<evidence type="ECO:0000256" key="3">
    <source>
        <dbReference type="PIRSR" id="PIRSR028757-1"/>
    </source>
</evidence>
<feature type="domain" description="LD-carboxypeptidase C-terminal" evidence="5">
    <location>
        <begin position="200"/>
        <end position="320"/>
    </location>
</feature>
<reference evidence="6 7" key="1">
    <citation type="journal article" date="2008" name="Chem. Biol. Interact.">
        <title>Extending the Bacillus cereus group genomics to putative food-borne pathogens of different toxicity.</title>
        <authorList>
            <person name="Lapidus A."/>
            <person name="Goltsman E."/>
            <person name="Auger S."/>
            <person name="Galleron N."/>
            <person name="Segurens B."/>
            <person name="Dossat C."/>
            <person name="Land M.L."/>
            <person name="Broussolle V."/>
            <person name="Brillard J."/>
            <person name="Guinebretiere M.H."/>
            <person name="Sanchis V."/>
            <person name="Nguen-The C."/>
            <person name="Lereclus D."/>
            <person name="Richardson P."/>
            <person name="Wincker P."/>
            <person name="Weissenbach J."/>
            <person name="Ehrlich S.D."/>
            <person name="Sorokin A."/>
        </authorList>
    </citation>
    <scope>NUCLEOTIDE SEQUENCE [LARGE SCALE GENOMIC DNA]</scope>
    <source>
        <strain evidence="7">DSM 22905 / CIP 110041 / 391-98 / NVH 391-98</strain>
    </source>
</reference>
<dbReference type="PANTHER" id="PTHR30237">
    <property type="entry name" value="MURAMOYLTETRAPEPTIDE CARBOXYPEPTIDASE"/>
    <property type="match status" value="1"/>
</dbReference>
<dbReference type="Gene3D" id="3.40.50.10740">
    <property type="entry name" value="Class I glutamine amidotransferase-like"/>
    <property type="match status" value="1"/>
</dbReference>
<dbReference type="Pfam" id="PF17676">
    <property type="entry name" value="Peptidase_S66C"/>
    <property type="match status" value="1"/>
</dbReference>
<keyword evidence="2" id="KW-0378">Hydrolase</keyword>
<dbReference type="RefSeq" id="WP_011983290.1">
    <property type="nucleotide sequence ID" value="NC_009674.1"/>
</dbReference>
<protein>
    <submittedName>
        <fullName evidence="6">Peptidase U61 LD-carboxypeptidase A</fullName>
    </submittedName>
</protein>
<dbReference type="GO" id="GO:0004180">
    <property type="term" value="F:carboxypeptidase activity"/>
    <property type="evidence" value="ECO:0007669"/>
    <property type="project" value="UniProtKB-KW"/>
</dbReference>
<dbReference type="PIRSF" id="PIRSF028757">
    <property type="entry name" value="LD-carboxypeptidase"/>
    <property type="match status" value="1"/>
</dbReference>
<sequence>MIKYPKLNFPITVGVTAPSSGVHHSLHSILENAIKAMNNRGYRVVVTPNIWKQNKVRSDSSIKRAEEFMNLINNDDISIVIPPWGGELAIEILEHIQYESLKTKWVMGYSDISLLLLAITLRTGTATAHGTNFIDMRGSKMDDTTKMWTKVLSTTMYNEVTQYSSEEFQSKWDFKNPTSYVFNFSEKTKWKSYGNNTEISGRLLGGCIDVIRHLIGTEYGNVSKFQKEFIESEPILWYFENCSLSPVELKRSLVQMKLAGWFKNCSGILFGRTVIDEDKNGYSIKNVYSEMYEYLDLPVIFDIDCGHLPPQITLVNGAWAIVKVAKDKGTLTQKFI</sequence>
<dbReference type="InterPro" id="IPR003507">
    <property type="entry name" value="S66_fam"/>
</dbReference>
<comment type="similarity">
    <text evidence="1">Belongs to the peptidase S66 family.</text>
</comment>
<dbReference type="Pfam" id="PF02016">
    <property type="entry name" value="Peptidase_S66"/>
    <property type="match status" value="1"/>
</dbReference>
<dbReference type="InterPro" id="IPR027478">
    <property type="entry name" value="LdcA_N"/>
</dbReference>
<name>A7GK71_BACCN</name>
<dbReference type="InterPro" id="IPR027461">
    <property type="entry name" value="Carboxypeptidase_A_C_sf"/>
</dbReference>
<feature type="active site" description="Charge relay system" evidence="3">
    <location>
        <position position="240"/>
    </location>
</feature>
<evidence type="ECO:0000259" key="4">
    <source>
        <dbReference type="Pfam" id="PF02016"/>
    </source>
</evidence>
<dbReference type="InterPro" id="IPR029062">
    <property type="entry name" value="Class_I_gatase-like"/>
</dbReference>
<keyword evidence="7" id="KW-1185">Reference proteome</keyword>
<accession>A7GK71</accession>
<evidence type="ECO:0000313" key="7">
    <source>
        <dbReference type="Proteomes" id="UP000002300"/>
    </source>
</evidence>
<evidence type="ECO:0000256" key="2">
    <source>
        <dbReference type="ARBA" id="ARBA00022801"/>
    </source>
</evidence>
<dbReference type="InterPro" id="IPR040921">
    <property type="entry name" value="Peptidase_S66C"/>
</dbReference>
<dbReference type="SUPFAM" id="SSF141986">
    <property type="entry name" value="LD-carboxypeptidase A C-terminal domain-like"/>
    <property type="match status" value="1"/>
</dbReference>
<proteinExistence type="inferred from homology"/>
<dbReference type="Proteomes" id="UP000002300">
    <property type="component" value="Chromosome"/>
</dbReference>
<feature type="active site" description="Charge relay system" evidence="3">
    <location>
        <position position="307"/>
    </location>
</feature>